<evidence type="ECO:0000313" key="1">
    <source>
        <dbReference type="EMBL" id="SVC05314.1"/>
    </source>
</evidence>
<gene>
    <name evidence="1" type="ORF">METZ01_LOCUS258168</name>
</gene>
<sequence length="113" mass="12394">MTLASQRRTSGQSTIVQHEEKQGQIFGVNLYSIVKDQRSRQRDFKGVASDSYIGNAKTRANSRSSCFWNQRWPGEAVVADPGPDLVGLGGVEPPTSRLSGVRSNQLSYRPGIV</sequence>
<dbReference type="AlphaFoldDB" id="A0A382IZR8"/>
<accession>A0A382IZR8</accession>
<dbReference type="AntiFam" id="ANF00014">
    <property type="entry name" value="tRNA translation"/>
</dbReference>
<reference evidence="1" key="1">
    <citation type="submission" date="2018-05" db="EMBL/GenBank/DDBJ databases">
        <authorList>
            <person name="Lanie J.A."/>
            <person name="Ng W.-L."/>
            <person name="Kazmierczak K.M."/>
            <person name="Andrzejewski T.M."/>
            <person name="Davidsen T.M."/>
            <person name="Wayne K.J."/>
            <person name="Tettelin H."/>
            <person name="Glass J.I."/>
            <person name="Rusch D."/>
            <person name="Podicherti R."/>
            <person name="Tsui H.-C.T."/>
            <person name="Winkler M.E."/>
        </authorList>
    </citation>
    <scope>NUCLEOTIDE SEQUENCE</scope>
</reference>
<protein>
    <submittedName>
        <fullName evidence="1">Uncharacterized protein</fullName>
    </submittedName>
</protein>
<organism evidence="1">
    <name type="scientific">marine metagenome</name>
    <dbReference type="NCBI Taxonomy" id="408172"/>
    <lineage>
        <taxon>unclassified sequences</taxon>
        <taxon>metagenomes</taxon>
        <taxon>ecological metagenomes</taxon>
    </lineage>
</organism>
<proteinExistence type="predicted"/>
<name>A0A382IZR8_9ZZZZ</name>
<dbReference type="EMBL" id="UINC01070849">
    <property type="protein sequence ID" value="SVC05314.1"/>
    <property type="molecule type" value="Genomic_DNA"/>
</dbReference>